<feature type="region of interest" description="Disordered" evidence="4">
    <location>
        <begin position="477"/>
        <end position="496"/>
    </location>
</feature>
<evidence type="ECO:0000256" key="3">
    <source>
        <dbReference type="ARBA" id="ARBA00022840"/>
    </source>
</evidence>
<evidence type="ECO:0000256" key="4">
    <source>
        <dbReference type="SAM" id="MobiDB-lite"/>
    </source>
</evidence>
<dbReference type="AlphaFoldDB" id="A0A1I6XPW3"/>
<evidence type="ECO:0000256" key="2">
    <source>
        <dbReference type="ARBA" id="ARBA00022741"/>
    </source>
</evidence>
<evidence type="ECO:0000313" key="7">
    <source>
        <dbReference type="Proteomes" id="UP000199546"/>
    </source>
</evidence>
<dbReference type="InterPro" id="IPR003593">
    <property type="entry name" value="AAA+_ATPase"/>
</dbReference>
<keyword evidence="7" id="KW-1185">Reference proteome</keyword>
<organism evidence="6 7">
    <name type="scientific">Geodermatophilus amargosae</name>
    <dbReference type="NCBI Taxonomy" id="1296565"/>
    <lineage>
        <taxon>Bacteria</taxon>
        <taxon>Bacillati</taxon>
        <taxon>Actinomycetota</taxon>
        <taxon>Actinomycetes</taxon>
        <taxon>Geodermatophilales</taxon>
        <taxon>Geodermatophilaceae</taxon>
        <taxon>Geodermatophilus</taxon>
    </lineage>
</organism>
<dbReference type="SUPFAM" id="SSF52540">
    <property type="entry name" value="P-loop containing nucleoside triphosphate hydrolases"/>
    <property type="match status" value="1"/>
</dbReference>
<dbReference type="EMBL" id="FPBA01000002">
    <property type="protein sequence ID" value="SFT40093.1"/>
    <property type="molecule type" value="Genomic_DNA"/>
</dbReference>
<dbReference type="InterPro" id="IPR003959">
    <property type="entry name" value="ATPase_AAA_core"/>
</dbReference>
<dbReference type="GO" id="GO:0016887">
    <property type="term" value="F:ATP hydrolysis activity"/>
    <property type="evidence" value="ECO:0007669"/>
    <property type="project" value="InterPro"/>
</dbReference>
<dbReference type="Gene3D" id="1.10.8.60">
    <property type="match status" value="1"/>
</dbReference>
<dbReference type="STRING" id="1296565.SAMN05660657_00539"/>
<sequence length="496" mass="52417">MEASGASGASGAGAQEFAAGLRALLDWLHVPGQGARNDVVALVQEVLGPAGLEQSVVGRELPPFEHVNLQTALDAWSAAPGRTVEVRGVALPPHYGGIDLQLLITGEGLPPVRLSAPAVADLPNGPGSTLACLRLALLLVTDDDGRYLVLVQGPGEHRETLGVEVAGLPVHRAQAVLAELDRLRRELNVYRGRLVEVTPTPMGGVALTFLDPPDLARDDVVLPAAVLDRVERHALGVAEHRAGLRAAGQHLKRGLLLYGPPGTGKTHTVRYLLGRMDDYSRLLLTGRSLGLVGSVADLARDLQPAVVVLEDVDLVAADRSFGPGGSPVLFDLLDAMDGAAPDADLLFVLTTNRADLLEPALAARPGRIDVAVEVDLPDAAARRELLRLYGRDVPLRLTDDDVTRAVERSDGVTASFLKELLRRAVLESLHEQDPVVAVTGAHLDRALDDLLDSTQQVTRTLLGVGAEDVVAAGDGAQPGLAPHVHHSAGYRAHRLH</sequence>
<proteinExistence type="inferred from homology"/>
<evidence type="ECO:0000313" key="6">
    <source>
        <dbReference type="EMBL" id="SFT40093.1"/>
    </source>
</evidence>
<name>A0A1I6XPW3_9ACTN</name>
<gene>
    <name evidence="6" type="ORF">SAMN05660657_00539</name>
</gene>
<dbReference type="InterPro" id="IPR027417">
    <property type="entry name" value="P-loop_NTPase"/>
</dbReference>
<dbReference type="PANTHER" id="PTHR23073">
    <property type="entry name" value="26S PROTEASOME REGULATORY SUBUNIT"/>
    <property type="match status" value="1"/>
</dbReference>
<accession>A0A1I6XPW3</accession>
<dbReference type="GO" id="GO:0005524">
    <property type="term" value="F:ATP binding"/>
    <property type="evidence" value="ECO:0007669"/>
    <property type="project" value="UniProtKB-KW"/>
</dbReference>
<dbReference type="SMART" id="SM00382">
    <property type="entry name" value="AAA"/>
    <property type="match status" value="1"/>
</dbReference>
<protein>
    <submittedName>
        <fullName evidence="6">ATPase family associated with various cellular activities (AAA)</fullName>
    </submittedName>
</protein>
<feature type="compositionally biased region" description="Basic residues" evidence="4">
    <location>
        <begin position="483"/>
        <end position="496"/>
    </location>
</feature>
<dbReference type="Gene3D" id="3.40.50.300">
    <property type="entry name" value="P-loop containing nucleotide triphosphate hydrolases"/>
    <property type="match status" value="1"/>
</dbReference>
<feature type="domain" description="AAA+ ATPase" evidence="5">
    <location>
        <begin position="251"/>
        <end position="378"/>
    </location>
</feature>
<dbReference type="OrthoDB" id="9809379at2"/>
<dbReference type="InterPro" id="IPR050221">
    <property type="entry name" value="26S_Proteasome_ATPase"/>
</dbReference>
<keyword evidence="2" id="KW-0547">Nucleotide-binding</keyword>
<dbReference type="CDD" id="cd19481">
    <property type="entry name" value="RecA-like_protease"/>
    <property type="match status" value="1"/>
</dbReference>
<keyword evidence="3" id="KW-0067">ATP-binding</keyword>
<dbReference type="Proteomes" id="UP000199546">
    <property type="component" value="Unassembled WGS sequence"/>
</dbReference>
<comment type="similarity">
    <text evidence="1">Belongs to the AAA ATPase family.</text>
</comment>
<dbReference type="Pfam" id="PF00004">
    <property type="entry name" value="AAA"/>
    <property type="match status" value="1"/>
</dbReference>
<evidence type="ECO:0000256" key="1">
    <source>
        <dbReference type="ARBA" id="ARBA00006914"/>
    </source>
</evidence>
<reference evidence="7" key="1">
    <citation type="submission" date="2016-10" db="EMBL/GenBank/DDBJ databases">
        <authorList>
            <person name="Varghese N."/>
            <person name="Submissions S."/>
        </authorList>
    </citation>
    <scope>NUCLEOTIDE SEQUENCE [LARGE SCALE GENOMIC DNA]</scope>
    <source>
        <strain evidence="7">DSM 46136</strain>
    </source>
</reference>
<evidence type="ECO:0000259" key="5">
    <source>
        <dbReference type="SMART" id="SM00382"/>
    </source>
</evidence>
<dbReference type="RefSeq" id="WP_093577920.1">
    <property type="nucleotide sequence ID" value="NZ_FPBA01000002.1"/>
</dbReference>